<dbReference type="GO" id="GO:0030288">
    <property type="term" value="C:outer membrane-bounded periplasmic space"/>
    <property type="evidence" value="ECO:0007669"/>
    <property type="project" value="TreeGrafter"/>
</dbReference>
<dbReference type="Pfam" id="PF00496">
    <property type="entry name" value="SBP_bac_5"/>
    <property type="match status" value="1"/>
</dbReference>
<dbReference type="AlphaFoldDB" id="A0A1E7R8B3"/>
<dbReference type="Gene3D" id="3.10.105.10">
    <property type="entry name" value="Dipeptide-binding Protein, Domain 3"/>
    <property type="match status" value="1"/>
</dbReference>
<dbReference type="PANTHER" id="PTHR30290:SF64">
    <property type="entry name" value="ABC TRANSPORTER PERIPLASMIC BINDING PROTEIN"/>
    <property type="match status" value="1"/>
</dbReference>
<dbReference type="Gene3D" id="3.40.190.10">
    <property type="entry name" value="Periplasmic binding protein-like II"/>
    <property type="match status" value="1"/>
</dbReference>
<gene>
    <name evidence="3" type="ORF">BJI46_12840</name>
</gene>
<dbReference type="InterPro" id="IPR030678">
    <property type="entry name" value="Peptide/Ni-bd"/>
</dbReference>
<dbReference type="GO" id="GO:0042884">
    <property type="term" value="P:microcin transport"/>
    <property type="evidence" value="ECO:0007669"/>
    <property type="project" value="TreeGrafter"/>
</dbReference>
<feature type="domain" description="Solute-binding protein family 5" evidence="2">
    <location>
        <begin position="96"/>
        <end position="496"/>
    </location>
</feature>
<dbReference type="GO" id="GO:1904680">
    <property type="term" value="F:peptide transmembrane transporter activity"/>
    <property type="evidence" value="ECO:0007669"/>
    <property type="project" value="TreeGrafter"/>
</dbReference>
<accession>A0A1E7R8B3</accession>
<dbReference type="PIRSF" id="PIRSF002741">
    <property type="entry name" value="MppA"/>
    <property type="match status" value="1"/>
</dbReference>
<evidence type="ECO:0000313" key="4">
    <source>
        <dbReference type="Proteomes" id="UP000185895"/>
    </source>
</evidence>
<dbReference type="CDD" id="cd08497">
    <property type="entry name" value="MbnE-like"/>
    <property type="match status" value="1"/>
</dbReference>
<dbReference type="EMBL" id="MKKK01000026">
    <property type="protein sequence ID" value="OEY95527.1"/>
    <property type="molecule type" value="Genomic_DNA"/>
</dbReference>
<evidence type="ECO:0000259" key="2">
    <source>
        <dbReference type="Pfam" id="PF00496"/>
    </source>
</evidence>
<keyword evidence="4" id="KW-1185">Reference proteome</keyword>
<dbReference type="Proteomes" id="UP000185895">
    <property type="component" value="Unassembled WGS sequence"/>
</dbReference>
<sequence>MIVACLSTVFSGYHLSYAVPQTLNYISLDAKPRYHQVNAFPFAHPNAPKGGYIAFPAIGTFDNFNSMNGKGSAADGVQYLYDGLMKDSPDEPGVAYPLLAKSVTYDPQNPAFAVFHLNPEAKFSDGSPVTARDVVYTFNKILNEGAPGIQIYFSGIAKVTALNRYDVRFDFKGKDNKELPLIVASVSIFSEKDLKNKDFSRVTLQAPLGSGPYTVKQINPGRSIIYQRNPQYWAKDLPINRGAYNFDQIRYIYYRNLEIAFEGFKTGQYTLHTEYSARRWMTEYNFNAMNAGLIKKIEYHHRNPIATQSLSLNTRHTPLNDIFFRQALSYAYDFEWQNKALFYGKYKRLQSYFDNSELAATGMPSSDELKVLKPYLPQLSALEKYGVMIDWRYPVSDGSGFNRDNLLTARRILLQRGYRYNAKGQLLDKNHQPIRLELLITQDSLKRTLMPFVRNLKRLGIQLDVRQVDSSQYLERMRNYDYDIIPNLLPQSLNPGNEQARFWTTESANQPGNYNYPGIKSPVIDAVVQQLINAKNRDELITYTRVLDRLLRAGFYEILTYGKDAEWYACWDMYEQPSTTPQLVIGLDYWWVNPQKAQKITQYIQRKPS</sequence>
<dbReference type="InterPro" id="IPR039424">
    <property type="entry name" value="SBP_5"/>
</dbReference>
<dbReference type="GO" id="GO:0015833">
    <property type="term" value="P:peptide transport"/>
    <property type="evidence" value="ECO:0007669"/>
    <property type="project" value="TreeGrafter"/>
</dbReference>
<reference evidence="3 4" key="1">
    <citation type="submission" date="2016-09" db="EMBL/GenBank/DDBJ databases">
        <authorList>
            <person name="Capua I."/>
            <person name="De Benedictis P."/>
            <person name="Joannis T."/>
            <person name="Lombin L.H."/>
            <person name="Cattoli G."/>
        </authorList>
    </citation>
    <scope>NUCLEOTIDE SEQUENCE [LARGE SCALE GENOMIC DNA]</scope>
    <source>
        <strain evidence="3 4">ANC 4671</strain>
    </source>
</reference>
<evidence type="ECO:0000256" key="1">
    <source>
        <dbReference type="ARBA" id="ARBA00022729"/>
    </source>
</evidence>
<proteinExistence type="predicted"/>
<keyword evidence="1" id="KW-0732">Signal</keyword>
<dbReference type="GO" id="GO:0043190">
    <property type="term" value="C:ATP-binding cassette (ABC) transporter complex"/>
    <property type="evidence" value="ECO:0007669"/>
    <property type="project" value="InterPro"/>
</dbReference>
<dbReference type="InterPro" id="IPR000914">
    <property type="entry name" value="SBP_5_dom"/>
</dbReference>
<dbReference type="STRING" id="1262585.BJI46_12840"/>
<dbReference type="PANTHER" id="PTHR30290">
    <property type="entry name" value="PERIPLASMIC BINDING COMPONENT OF ABC TRANSPORTER"/>
    <property type="match status" value="1"/>
</dbReference>
<organism evidence="3 4">
    <name type="scientific">Acinetobacter qingfengensis</name>
    <dbReference type="NCBI Taxonomy" id="1262585"/>
    <lineage>
        <taxon>Bacteria</taxon>
        <taxon>Pseudomonadati</taxon>
        <taxon>Pseudomonadota</taxon>
        <taxon>Gammaproteobacteria</taxon>
        <taxon>Moraxellales</taxon>
        <taxon>Moraxellaceae</taxon>
        <taxon>Acinetobacter</taxon>
    </lineage>
</organism>
<evidence type="ECO:0000313" key="3">
    <source>
        <dbReference type="EMBL" id="OEY95527.1"/>
    </source>
</evidence>
<dbReference type="SUPFAM" id="SSF53850">
    <property type="entry name" value="Periplasmic binding protein-like II"/>
    <property type="match status" value="1"/>
</dbReference>
<comment type="caution">
    <text evidence="3">The sequence shown here is derived from an EMBL/GenBank/DDBJ whole genome shotgun (WGS) entry which is preliminary data.</text>
</comment>
<name>A0A1E7R8B3_9GAMM</name>
<protein>
    <submittedName>
        <fullName evidence="3">Peptide transporter</fullName>
    </submittedName>
</protein>